<dbReference type="AlphaFoldDB" id="A0A931PTS5"/>
<organism evidence="2 3">
    <name type="scientific">Fimbriimonas ginsengisoli</name>
    <dbReference type="NCBI Taxonomy" id="1005039"/>
    <lineage>
        <taxon>Bacteria</taxon>
        <taxon>Bacillati</taxon>
        <taxon>Armatimonadota</taxon>
        <taxon>Fimbriimonadia</taxon>
        <taxon>Fimbriimonadales</taxon>
        <taxon>Fimbriimonadaceae</taxon>
        <taxon>Fimbriimonas</taxon>
    </lineage>
</organism>
<dbReference type="PANTHER" id="PTHR43305:SF1">
    <property type="entry name" value="FAMILY N-ACETYLTRANSFERASE, PUTATIVE (AFU_ORTHOLOGUE AFUA_2G01380)-RELATED"/>
    <property type="match status" value="1"/>
</dbReference>
<dbReference type="Pfam" id="PF00583">
    <property type="entry name" value="Acetyltransf_1"/>
    <property type="match status" value="1"/>
</dbReference>
<name>A0A931PTS5_FIMGI</name>
<gene>
    <name evidence="2" type="ORF">HYR64_06155</name>
</gene>
<evidence type="ECO:0000259" key="1">
    <source>
        <dbReference type="PROSITE" id="PS51186"/>
    </source>
</evidence>
<dbReference type="PROSITE" id="PS51186">
    <property type="entry name" value="GNAT"/>
    <property type="match status" value="1"/>
</dbReference>
<feature type="domain" description="N-acetyltransferase" evidence="1">
    <location>
        <begin position="2"/>
        <end position="157"/>
    </location>
</feature>
<dbReference type="EMBL" id="JACOSL010000038">
    <property type="protein sequence ID" value="MBI1756674.1"/>
    <property type="molecule type" value="Genomic_DNA"/>
</dbReference>
<dbReference type="PANTHER" id="PTHR43305">
    <property type="entry name" value="FAMILY N-ACETYLTRANSFERASE, PUTATIVE (AFU_ORTHOLOGUE AFUA_2G01380)-RELATED"/>
    <property type="match status" value="1"/>
</dbReference>
<dbReference type="Proteomes" id="UP000727962">
    <property type="component" value="Unassembled WGS sequence"/>
</dbReference>
<dbReference type="Gene3D" id="3.40.630.30">
    <property type="match status" value="1"/>
</dbReference>
<dbReference type="InterPro" id="IPR000182">
    <property type="entry name" value="GNAT_dom"/>
</dbReference>
<reference evidence="2" key="1">
    <citation type="submission" date="2020-07" db="EMBL/GenBank/DDBJ databases">
        <title>Huge and variable diversity of episymbiotic CPR bacteria and DPANN archaea in groundwater ecosystems.</title>
        <authorList>
            <person name="He C.Y."/>
            <person name="Keren R."/>
            <person name="Whittaker M."/>
            <person name="Farag I.F."/>
            <person name="Doudna J."/>
            <person name="Cate J.H.D."/>
            <person name="Banfield J.F."/>
        </authorList>
    </citation>
    <scope>NUCLEOTIDE SEQUENCE</scope>
    <source>
        <strain evidence="2">NC_groundwater_17_Pr7_B-0.1um_64_12</strain>
    </source>
</reference>
<proteinExistence type="predicted"/>
<dbReference type="InterPro" id="IPR016181">
    <property type="entry name" value="Acyl_CoA_acyltransferase"/>
</dbReference>
<evidence type="ECO:0000313" key="2">
    <source>
        <dbReference type="EMBL" id="MBI1756674.1"/>
    </source>
</evidence>
<evidence type="ECO:0000313" key="3">
    <source>
        <dbReference type="Proteomes" id="UP000727962"/>
    </source>
</evidence>
<dbReference type="GO" id="GO:0016747">
    <property type="term" value="F:acyltransferase activity, transferring groups other than amino-acyl groups"/>
    <property type="evidence" value="ECO:0007669"/>
    <property type="project" value="InterPro"/>
</dbReference>
<dbReference type="InterPro" id="IPR052777">
    <property type="entry name" value="Acetyltransferase_Enz"/>
</dbReference>
<protein>
    <submittedName>
        <fullName evidence="2">GNAT family N-acetyltransferase</fullName>
    </submittedName>
</protein>
<dbReference type="CDD" id="cd04301">
    <property type="entry name" value="NAT_SF"/>
    <property type="match status" value="1"/>
</dbReference>
<comment type="caution">
    <text evidence="2">The sequence shown here is derived from an EMBL/GenBank/DDBJ whole genome shotgun (WGS) entry which is preliminary data.</text>
</comment>
<accession>A0A931PTS5</accession>
<sequence length="158" mass="17715">MLTFRAVLPGDEASIDLARELFLEYERELDIDLCFQSFEHELASLPGRYTPPSGRLLLAYEGDELAGCGALRGLEPGVCELKRIYVRPAFRARGHGRAISERLLDEGRDIGYTTCRLDTLRKLTTAIALYKDLGFAEIPPYGPDSGLEIVYFERTLAQ</sequence>
<dbReference type="SUPFAM" id="SSF55729">
    <property type="entry name" value="Acyl-CoA N-acyltransferases (Nat)"/>
    <property type="match status" value="1"/>
</dbReference>